<comment type="caution">
    <text evidence="2">The sequence shown here is derived from an EMBL/GenBank/DDBJ whole genome shotgun (WGS) entry which is preliminary data.</text>
</comment>
<organism evidence="2 3">
    <name type="scientific">Streptomyces thermogriseus</name>
    <dbReference type="NCBI Taxonomy" id="75292"/>
    <lineage>
        <taxon>Bacteria</taxon>
        <taxon>Bacillati</taxon>
        <taxon>Actinomycetota</taxon>
        <taxon>Actinomycetes</taxon>
        <taxon>Kitasatosporales</taxon>
        <taxon>Streptomycetaceae</taxon>
        <taxon>Streptomyces</taxon>
    </lineage>
</organism>
<evidence type="ECO:0000313" key="2">
    <source>
        <dbReference type="EMBL" id="GAA1008988.1"/>
    </source>
</evidence>
<dbReference type="EMBL" id="BAAAHU010000019">
    <property type="protein sequence ID" value="GAA1008988.1"/>
    <property type="molecule type" value="Genomic_DNA"/>
</dbReference>
<reference evidence="3" key="1">
    <citation type="journal article" date="2019" name="Int. J. Syst. Evol. Microbiol.">
        <title>The Global Catalogue of Microorganisms (GCM) 10K type strain sequencing project: providing services to taxonomists for standard genome sequencing and annotation.</title>
        <authorList>
            <consortium name="The Broad Institute Genomics Platform"/>
            <consortium name="The Broad Institute Genome Sequencing Center for Infectious Disease"/>
            <person name="Wu L."/>
            <person name="Ma J."/>
        </authorList>
    </citation>
    <scope>NUCLEOTIDE SEQUENCE [LARGE SCALE GENOMIC DNA]</scope>
    <source>
        <strain evidence="3">JCM 11269</strain>
    </source>
</reference>
<gene>
    <name evidence="2" type="ORF">GCM10009564_23010</name>
</gene>
<proteinExistence type="predicted"/>
<evidence type="ECO:0000313" key="3">
    <source>
        <dbReference type="Proteomes" id="UP001501072"/>
    </source>
</evidence>
<keyword evidence="3" id="KW-1185">Reference proteome</keyword>
<feature type="region of interest" description="Disordered" evidence="1">
    <location>
        <begin position="1"/>
        <end position="31"/>
    </location>
</feature>
<name>A0ABP4DGS4_9ACTN</name>
<protein>
    <submittedName>
        <fullName evidence="2">Uncharacterized protein</fullName>
    </submittedName>
</protein>
<accession>A0ABP4DGS4</accession>
<evidence type="ECO:0000256" key="1">
    <source>
        <dbReference type="SAM" id="MobiDB-lite"/>
    </source>
</evidence>
<dbReference type="Proteomes" id="UP001501072">
    <property type="component" value="Unassembled WGS sequence"/>
</dbReference>
<feature type="compositionally biased region" description="Basic and acidic residues" evidence="1">
    <location>
        <begin position="1"/>
        <end position="15"/>
    </location>
</feature>
<sequence length="64" mass="6514">MDGRARPSGARRFDAGDIPIPSAVRAPPAPEAGGAAFRILPAVPRESYGKGGVGTLSHAGHPLR</sequence>